<dbReference type="PANTHER" id="PTHR30011:SF16">
    <property type="entry name" value="C2H2 FINGER DOMAIN TRANSCRIPTION FACTOR (EUROFUNG)-RELATED"/>
    <property type="match status" value="1"/>
</dbReference>
<evidence type="ECO:0000313" key="5">
    <source>
        <dbReference type="EMBL" id="MEV0362647.1"/>
    </source>
</evidence>
<evidence type="ECO:0000256" key="1">
    <source>
        <dbReference type="ARBA" id="ARBA00022630"/>
    </source>
</evidence>
<dbReference type="Proteomes" id="UP001551658">
    <property type="component" value="Unassembled WGS sequence"/>
</dbReference>
<organism evidence="5 6">
    <name type="scientific">Nocardia fusca</name>
    <dbReference type="NCBI Taxonomy" id="941183"/>
    <lineage>
        <taxon>Bacteria</taxon>
        <taxon>Bacillati</taxon>
        <taxon>Actinomycetota</taxon>
        <taxon>Actinomycetes</taxon>
        <taxon>Mycobacteriales</taxon>
        <taxon>Nocardiaceae</taxon>
        <taxon>Nocardia</taxon>
    </lineage>
</organism>
<sequence>MTSPDPGGPVIATALTTAEAAAVLADPVLRGRWSHHRAAFTVLGIDRLPGAPTESVPAAGDLDPSVLATALAVYGGPAVVVAATAHIDLPYNLARRTLSLDHLTRGRSGLLLGSRDPRGRTGNAWSGAGLGAAAELGPATTADTAHAVLGLWQSWPLDSIAGDKESGILVHSERIRRVGHRGVTRTAGPLSIPTSPQGTPVLGWYGTGPDIRAHTPDIADLTVLGGLPDRATVASAAGQPGRAPVLAEASVRDLETAAELLRAGAHGLLLRTTGPGTPAETAARLLSTDLTVRFPGAVVPGDTTLLRDALGLPPPRDLLSDATAAFPAPSPGVYR</sequence>
<keyword evidence="1" id="KW-0285">Flavoprotein</keyword>
<keyword evidence="4" id="KW-0503">Monooxygenase</keyword>
<accession>A0ABV3F4S5</accession>
<keyword evidence="2" id="KW-0288">FMN</keyword>
<name>A0ABV3F4S5_9NOCA</name>
<dbReference type="RefSeq" id="WP_357975523.1">
    <property type="nucleotide sequence ID" value="NZ_JBFAIH010000003.1"/>
</dbReference>
<reference evidence="5 6" key="1">
    <citation type="submission" date="2024-06" db="EMBL/GenBank/DDBJ databases">
        <title>The Natural Products Discovery Center: Release of the First 8490 Sequenced Strains for Exploring Actinobacteria Biosynthetic Diversity.</title>
        <authorList>
            <person name="Kalkreuter E."/>
            <person name="Kautsar S.A."/>
            <person name="Yang D."/>
            <person name="Bader C.D."/>
            <person name="Teijaro C.N."/>
            <person name="Fluegel L."/>
            <person name="Davis C.M."/>
            <person name="Simpson J.R."/>
            <person name="Lauterbach L."/>
            <person name="Steele A.D."/>
            <person name="Gui C."/>
            <person name="Meng S."/>
            <person name="Li G."/>
            <person name="Viehrig K."/>
            <person name="Ye F."/>
            <person name="Su P."/>
            <person name="Kiefer A.F."/>
            <person name="Nichols A."/>
            <person name="Cepeda A.J."/>
            <person name="Yan W."/>
            <person name="Fan B."/>
            <person name="Jiang Y."/>
            <person name="Adhikari A."/>
            <person name="Zheng C.-J."/>
            <person name="Schuster L."/>
            <person name="Cowan T.M."/>
            <person name="Smanski M.J."/>
            <person name="Chevrette M.G."/>
            <person name="De Carvalho L.P.S."/>
            <person name="Shen B."/>
        </authorList>
    </citation>
    <scope>NUCLEOTIDE SEQUENCE [LARGE SCALE GENOMIC DNA]</scope>
    <source>
        <strain evidence="5 6">NPDC050671</strain>
    </source>
</reference>
<protein>
    <recommendedName>
        <fullName evidence="7">Luciferase-like monooxygenase</fullName>
    </recommendedName>
</protein>
<dbReference type="EMBL" id="JBFAIH010000003">
    <property type="protein sequence ID" value="MEV0362647.1"/>
    <property type="molecule type" value="Genomic_DNA"/>
</dbReference>
<evidence type="ECO:0008006" key="7">
    <source>
        <dbReference type="Google" id="ProtNLM"/>
    </source>
</evidence>
<dbReference type="Gene3D" id="3.20.20.30">
    <property type="entry name" value="Luciferase-like domain"/>
    <property type="match status" value="1"/>
</dbReference>
<dbReference type="InterPro" id="IPR036661">
    <property type="entry name" value="Luciferase-like_sf"/>
</dbReference>
<evidence type="ECO:0000313" key="6">
    <source>
        <dbReference type="Proteomes" id="UP001551658"/>
    </source>
</evidence>
<evidence type="ECO:0000256" key="3">
    <source>
        <dbReference type="ARBA" id="ARBA00023002"/>
    </source>
</evidence>
<dbReference type="SUPFAM" id="SSF51679">
    <property type="entry name" value="Bacterial luciferase-like"/>
    <property type="match status" value="1"/>
</dbReference>
<proteinExistence type="predicted"/>
<keyword evidence="3" id="KW-0560">Oxidoreductase</keyword>
<keyword evidence="6" id="KW-1185">Reference proteome</keyword>
<evidence type="ECO:0000256" key="2">
    <source>
        <dbReference type="ARBA" id="ARBA00022643"/>
    </source>
</evidence>
<evidence type="ECO:0000256" key="4">
    <source>
        <dbReference type="ARBA" id="ARBA00023033"/>
    </source>
</evidence>
<comment type="caution">
    <text evidence="5">The sequence shown here is derived from an EMBL/GenBank/DDBJ whole genome shotgun (WGS) entry which is preliminary data.</text>
</comment>
<gene>
    <name evidence="5" type="ORF">AB0H72_08085</name>
</gene>
<dbReference type="InterPro" id="IPR051260">
    <property type="entry name" value="Diverse_substr_monoxygenases"/>
</dbReference>
<dbReference type="PANTHER" id="PTHR30011">
    <property type="entry name" value="ALKANESULFONATE MONOOXYGENASE-RELATED"/>
    <property type="match status" value="1"/>
</dbReference>